<evidence type="ECO:0000259" key="2">
    <source>
        <dbReference type="Pfam" id="PF13271"/>
    </source>
</evidence>
<evidence type="ECO:0000313" key="4">
    <source>
        <dbReference type="EMBL" id="SDH61921.1"/>
    </source>
</evidence>
<evidence type="ECO:0000259" key="3">
    <source>
        <dbReference type="Pfam" id="PF13401"/>
    </source>
</evidence>
<feature type="domain" description="DUF4062" evidence="2">
    <location>
        <begin position="16"/>
        <end position="95"/>
    </location>
</feature>
<dbReference type="Pfam" id="PF13271">
    <property type="entry name" value="DUF4062"/>
    <property type="match status" value="1"/>
</dbReference>
<dbReference type="EMBL" id="LT629692">
    <property type="protein sequence ID" value="SDH61921.1"/>
    <property type="molecule type" value="Genomic_DNA"/>
</dbReference>
<dbReference type="Gene3D" id="1.25.40.10">
    <property type="entry name" value="Tetratricopeptide repeat domain"/>
    <property type="match status" value="1"/>
</dbReference>
<dbReference type="PANTHER" id="PTHR47691:SF3">
    <property type="entry name" value="HTH-TYPE TRANSCRIPTIONAL REGULATOR RV0890C-RELATED"/>
    <property type="match status" value="1"/>
</dbReference>
<reference evidence="4 5" key="1">
    <citation type="submission" date="2016-10" db="EMBL/GenBank/DDBJ databases">
        <authorList>
            <person name="de Groot N.N."/>
        </authorList>
    </citation>
    <scope>NUCLEOTIDE SEQUENCE [LARGE SCALE GENOMIC DNA]</scope>
    <source>
        <strain evidence="4 5">DSM 23142</strain>
    </source>
</reference>
<dbReference type="Gene3D" id="3.40.50.300">
    <property type="entry name" value="P-loop containing nucleotide triphosphate hydrolases"/>
    <property type="match status" value="1"/>
</dbReference>
<organism evidence="4 5">
    <name type="scientific">Microbacterium pygmaeum</name>
    <dbReference type="NCBI Taxonomy" id="370764"/>
    <lineage>
        <taxon>Bacteria</taxon>
        <taxon>Bacillati</taxon>
        <taxon>Actinomycetota</taxon>
        <taxon>Actinomycetes</taxon>
        <taxon>Micrococcales</taxon>
        <taxon>Microbacteriaceae</taxon>
        <taxon>Microbacterium</taxon>
    </lineage>
</organism>
<dbReference type="RefSeq" id="WP_091492849.1">
    <property type="nucleotide sequence ID" value="NZ_LT629692.1"/>
</dbReference>
<name>A0A1G8DWG2_9MICO</name>
<dbReference type="Pfam" id="PF13401">
    <property type="entry name" value="AAA_22"/>
    <property type="match status" value="1"/>
</dbReference>
<dbReference type="InterPro" id="IPR011990">
    <property type="entry name" value="TPR-like_helical_dom_sf"/>
</dbReference>
<feature type="domain" description="ORC1/DEAH AAA+ ATPase" evidence="3">
    <location>
        <begin position="203"/>
        <end position="300"/>
    </location>
</feature>
<dbReference type="GO" id="GO:0016887">
    <property type="term" value="F:ATP hydrolysis activity"/>
    <property type="evidence" value="ECO:0007669"/>
    <property type="project" value="InterPro"/>
</dbReference>
<dbReference type="InterPro" id="IPR025139">
    <property type="entry name" value="DUF4062"/>
</dbReference>
<dbReference type="SUPFAM" id="SSF52540">
    <property type="entry name" value="P-loop containing nucleoside triphosphate hydrolases"/>
    <property type="match status" value="1"/>
</dbReference>
<feature type="region of interest" description="Disordered" evidence="1">
    <location>
        <begin position="334"/>
        <end position="358"/>
    </location>
</feature>
<dbReference type="PRINTS" id="PR00364">
    <property type="entry name" value="DISEASERSIST"/>
</dbReference>
<dbReference type="InterPro" id="IPR049945">
    <property type="entry name" value="AAA_22"/>
</dbReference>
<protein>
    <submittedName>
        <fullName evidence="4">Predicted ATPase</fullName>
    </submittedName>
</protein>
<keyword evidence="5" id="KW-1185">Reference proteome</keyword>
<gene>
    <name evidence="4" type="ORF">SAMN04489810_3466</name>
</gene>
<dbReference type="InterPro" id="IPR027417">
    <property type="entry name" value="P-loop_NTPase"/>
</dbReference>
<accession>A0A1G8DWG2</accession>
<proteinExistence type="predicted"/>
<evidence type="ECO:0000313" key="5">
    <source>
        <dbReference type="Proteomes" id="UP000199009"/>
    </source>
</evidence>
<dbReference type="STRING" id="370764.SAMN04489810_3466"/>
<dbReference type="OrthoDB" id="9812579at2"/>
<evidence type="ECO:0000256" key="1">
    <source>
        <dbReference type="SAM" id="MobiDB-lite"/>
    </source>
</evidence>
<sequence>MDAHPASIRTPDQRIRVFLSSTLRELEPERDVARAAIESLHLAPVMFELGARPHPPRSLYRSYLAQSDIFVAVYWQSYGWVAPDEEISGLEDEYRLSGGMPHLIYIKEPAPDREARLSALLDRVRSDDTSSYRGFETPAELKELLVADLATLLADRFDASRPQAETTKRPDAAATVPAPYNPLVGRQEEKTRLLELLGAPGVRIVTIVGPGGIGKSRLAIEVGSAVAATGREVAFVPLESLSEPQQVVSAIARAVGVRDSGGERLGDKLIAALIDRDLLLVVDNMEHLLDATGDLVDLVSTLPRLQVLVTSRSPLRVRAERTFELGPLAVPSADRADDADAATGPNATPSDGSAPTAPEGRVWPAVALFVQFATGISPGFRLTPENTPAVEAIVRAVDGVPLAIELAAARVRTMSPEMILARLDSAFTLLVGGSRDLPPRQQALRSTIDWSVRLLEPAASTAFDALSVFTGPFSLEAAMDVIVGVDDIDAVEALLDASLLWQRDRDGLRVFGMLSLMRAFARERIGDEARAAATEAWVAHYMQLAREATAGLRSAHQLEWMRRLDAEAENLTGVVRHLLNARRLDEVAEFLWSLYLYVWISGLLGLVRTWMTELLEIATRDDIALPPRTEAIALYFTRANTFWREREVDVIPGLRTSAERFREVGDPAGAALAGVSLALAYLAAPSGPDMGAARSVLEESLAGFGAAHDSWGEAMTLVTQGRIDIAGGDVAGAAERFARSLDLATANGELLGIAIAQHHRGWPRFFGGDIAGAEADFAESLDMSIALRHDEGVVYGLEGLTAIHAARGDADGVGLLIGAAQRLRRRTGTVNPAGFELYAPAVAALRESGATNAIDAAIAVGAGLTYAEVLARVAA</sequence>
<dbReference type="PANTHER" id="PTHR47691">
    <property type="entry name" value="REGULATOR-RELATED"/>
    <property type="match status" value="1"/>
</dbReference>
<dbReference type="AlphaFoldDB" id="A0A1G8DWG2"/>
<dbReference type="Proteomes" id="UP000199009">
    <property type="component" value="Chromosome I"/>
</dbReference>